<protein>
    <submittedName>
        <fullName evidence="2">Uncharacterized protein</fullName>
    </submittedName>
</protein>
<dbReference type="RefSeq" id="XP_056070270.1">
    <property type="nucleotide sequence ID" value="XM_056216023.1"/>
</dbReference>
<reference evidence="2" key="1">
    <citation type="submission" date="2022-10" db="EMBL/GenBank/DDBJ databases">
        <title>Tapping the CABI collections for fungal endophytes: first genome assemblies for Collariella, Neodidymelliopsis, Ascochyta clinopodiicola, Didymella pomorum, Didymosphaeria variabile, Neocosmospora piperis and Neocucurbitaria cava.</title>
        <authorList>
            <person name="Hill R."/>
        </authorList>
    </citation>
    <scope>NUCLEOTIDE SEQUENCE</scope>
    <source>
        <strain evidence="2">IMI 356815</strain>
    </source>
</reference>
<sequence length="227" mass="21902">MRSYVLASLATATAATQIPFFVPGMGSGDAGPGIAPVASIVKADASTTVMALACPTGTEDTECGWGSNDLTITVIAKTVYALSVPAAQVSFDCTSKKDMTCTAAIAAEFTDAGMDMFTAGNDGTATGTTVYPSSEVVFQTASVTAGEEKLSGGAAAASTTAAAKETGASASSTLKTTGSVASTGASPSATGANVTGTTATPAQSTGAASKFGAAFLAVAGAAAVYVL</sequence>
<keyword evidence="3" id="KW-1185">Reference proteome</keyword>
<comment type="caution">
    <text evidence="2">The sequence shown here is derived from an EMBL/GenBank/DDBJ whole genome shotgun (WGS) entry which is preliminary data.</text>
</comment>
<proteinExistence type="predicted"/>
<dbReference type="OrthoDB" id="4991875at2759"/>
<evidence type="ECO:0000313" key="2">
    <source>
        <dbReference type="EMBL" id="KAJ4351914.1"/>
    </source>
</evidence>
<evidence type="ECO:0000313" key="3">
    <source>
        <dbReference type="Proteomes" id="UP001140513"/>
    </source>
</evidence>
<dbReference type="AlphaFoldDB" id="A0A9W8XJ35"/>
<evidence type="ECO:0000256" key="1">
    <source>
        <dbReference type="SAM" id="MobiDB-lite"/>
    </source>
</evidence>
<dbReference type="EMBL" id="JAPEUX010000005">
    <property type="protein sequence ID" value="KAJ4351914.1"/>
    <property type="molecule type" value="Genomic_DNA"/>
</dbReference>
<gene>
    <name evidence="2" type="ORF">N0V89_007258</name>
</gene>
<accession>A0A9W8XJ35</accession>
<organism evidence="2 3">
    <name type="scientific">Didymosphaeria variabile</name>
    <dbReference type="NCBI Taxonomy" id="1932322"/>
    <lineage>
        <taxon>Eukaryota</taxon>
        <taxon>Fungi</taxon>
        <taxon>Dikarya</taxon>
        <taxon>Ascomycota</taxon>
        <taxon>Pezizomycotina</taxon>
        <taxon>Dothideomycetes</taxon>
        <taxon>Pleosporomycetidae</taxon>
        <taxon>Pleosporales</taxon>
        <taxon>Massarineae</taxon>
        <taxon>Didymosphaeriaceae</taxon>
        <taxon>Didymosphaeria</taxon>
    </lineage>
</organism>
<dbReference type="Proteomes" id="UP001140513">
    <property type="component" value="Unassembled WGS sequence"/>
</dbReference>
<name>A0A9W8XJ35_9PLEO</name>
<dbReference type="GeneID" id="80910788"/>
<dbReference type="PANTHER" id="PTHR40640:SF1">
    <property type="entry name" value="ANCHORED GLYCOPROTEIN, PUTATIVE (AFU_ORTHOLOGUE AFUA_8G04860)-RELATED"/>
    <property type="match status" value="1"/>
</dbReference>
<dbReference type="PANTHER" id="PTHR40640">
    <property type="entry name" value="ANCHORED GLYCOPROTEIN, PUTATIVE (AFU_ORTHOLOGUE AFUA_8G04860)-RELATED"/>
    <property type="match status" value="1"/>
</dbReference>
<feature type="region of interest" description="Disordered" evidence="1">
    <location>
        <begin position="175"/>
        <end position="201"/>
    </location>
</feature>